<gene>
    <name evidence="2" type="ORF">RPR59_07345</name>
</gene>
<reference evidence="2 3" key="1">
    <citation type="submission" date="2023-09" db="EMBL/GenBank/DDBJ databases">
        <authorList>
            <person name="Rey-Velasco X."/>
        </authorList>
    </citation>
    <scope>NUCLEOTIDE SEQUENCE [LARGE SCALE GENOMIC DNA]</scope>
    <source>
        <strain evidence="2 3">W311</strain>
    </source>
</reference>
<organism evidence="2 3">
    <name type="scientific">Stakelama saccharophila</name>
    <dbReference type="NCBI Taxonomy" id="3075605"/>
    <lineage>
        <taxon>Bacteria</taxon>
        <taxon>Pseudomonadati</taxon>
        <taxon>Pseudomonadota</taxon>
        <taxon>Alphaproteobacteria</taxon>
        <taxon>Sphingomonadales</taxon>
        <taxon>Sphingomonadaceae</taxon>
        <taxon>Stakelama</taxon>
    </lineage>
</organism>
<feature type="domain" description="Putative Flp pilus-assembly TadG-like N-terminal" evidence="1">
    <location>
        <begin position="28"/>
        <end position="74"/>
    </location>
</feature>
<sequence length="638" mass="71001">MSVTNAAARCAAWYLRKLASLASNRRASALPFMAAALLPVLAVIGAAVDTGRLYIVKSQLQAGVDAGALAGARAFGITDDSPTSRDQQALSYFYGNFPDSPPYMGVENLQVLPEFTRRGELNVTTLTATAEVPMTFMRIFGIDRRSVAAEAKAELQPRPLEVMVILDNTGSMRNGLNGGTRMTALKSAAHDFLDVLYQGRDKREDLAIGFLPYDITVNVGHLLEKASIPLKSNGIEPLDGFTYLSNPQYNKYWHEWPANKLAWKGCVMADPTIPKVNNDIEDSDPGAWDLTRSLPGENGRDPVRPFFMPPLWIPNINKNSVTQAQKLDPESRYYQALNYEGGDNRYLLTGGYTGSAGETVAKILANTDAYRDYFFEYYIDLNEDGPDSSYNDVIRKKNGNGYVKPTPGKSHSNDWAVDPSHLPQLSSWKQATDAVVNPKGGSTTSSYYNKTPIPSPNWQCPQEAMLVQYDRPKSDYDDYIDQENGAIYPANGTLHHSGLLWGFRLLVRDDAFPRDKPTNELPRRAIVFMTDGQNEISEEHNRYKDRTYTWYGRWTDGLVPGDQVNVEKQSELRFSKTCSNIHREANPPEVYIIALATDGGGLFDNCAPGHVYRTSSTDELRKAFQDVATELVDLHLVQ</sequence>
<dbReference type="Pfam" id="PF13400">
    <property type="entry name" value="Tad"/>
    <property type="match status" value="1"/>
</dbReference>
<dbReference type="Gene3D" id="3.40.50.410">
    <property type="entry name" value="von Willebrand factor, type A domain"/>
    <property type="match status" value="1"/>
</dbReference>
<dbReference type="InterPro" id="IPR036465">
    <property type="entry name" value="vWFA_dom_sf"/>
</dbReference>
<evidence type="ECO:0000259" key="1">
    <source>
        <dbReference type="Pfam" id="PF13400"/>
    </source>
</evidence>
<protein>
    <submittedName>
        <fullName evidence="2">TadE/TadG family type IV pilus assembly protein</fullName>
    </submittedName>
</protein>
<keyword evidence="3" id="KW-1185">Reference proteome</keyword>
<dbReference type="InterPro" id="IPR028087">
    <property type="entry name" value="Tad_N"/>
</dbReference>
<dbReference type="EMBL" id="CP135076">
    <property type="protein sequence ID" value="WNO55050.1"/>
    <property type="molecule type" value="Genomic_DNA"/>
</dbReference>
<evidence type="ECO:0000313" key="2">
    <source>
        <dbReference type="EMBL" id="WNO55050.1"/>
    </source>
</evidence>
<proteinExistence type="predicted"/>
<dbReference type="RefSeq" id="WP_313918201.1">
    <property type="nucleotide sequence ID" value="NZ_CP135076.1"/>
</dbReference>
<name>A0ABZ0BCT9_9SPHN</name>
<dbReference type="Proteomes" id="UP001302249">
    <property type="component" value="Chromosome"/>
</dbReference>
<dbReference type="SUPFAM" id="SSF53300">
    <property type="entry name" value="vWA-like"/>
    <property type="match status" value="1"/>
</dbReference>
<evidence type="ECO:0000313" key="3">
    <source>
        <dbReference type="Proteomes" id="UP001302249"/>
    </source>
</evidence>
<accession>A0ABZ0BCT9</accession>